<reference evidence="2" key="1">
    <citation type="submission" date="2016-10" db="EMBL/GenBank/DDBJ databases">
        <authorList>
            <person name="Varghese N."/>
            <person name="Submissions S."/>
        </authorList>
    </citation>
    <scope>NUCLEOTIDE SEQUENCE [LARGE SCALE GENOMIC DNA]</scope>
    <source>
        <strain evidence="2">DSM 44654</strain>
    </source>
</reference>
<sequence>MSADAPIAVARTELCPEFNQFLIGTGDVLGAAVELACQSDANPAHAVIGDNAVLFRLGAGIHKLDVSVEVWLDRPRTSPDEFFDSLETTITAVDVQLYLVSTTPSPRDLTVSLPTEGKLTLQAFVLDRRQQEDAEFGIEVSASRWLIRVW</sequence>
<evidence type="ECO:0000313" key="1">
    <source>
        <dbReference type="EMBL" id="SEF37111.1"/>
    </source>
</evidence>
<dbReference type="RefSeq" id="WP_086676641.1">
    <property type="nucleotide sequence ID" value="NZ_FNUJ01000012.1"/>
</dbReference>
<name>A0A1H5RHZ5_9PSEU</name>
<gene>
    <name evidence="1" type="ORF">SAMN05421837_112224</name>
</gene>
<proteinExistence type="predicted"/>
<accession>A0A1H5RHZ5</accession>
<evidence type="ECO:0000313" key="2">
    <source>
        <dbReference type="Proteomes" id="UP000198878"/>
    </source>
</evidence>
<protein>
    <submittedName>
        <fullName evidence="1">Uncharacterized protein</fullName>
    </submittedName>
</protein>
<organism evidence="1 2">
    <name type="scientific">Amycolatopsis pretoriensis</name>
    <dbReference type="NCBI Taxonomy" id="218821"/>
    <lineage>
        <taxon>Bacteria</taxon>
        <taxon>Bacillati</taxon>
        <taxon>Actinomycetota</taxon>
        <taxon>Actinomycetes</taxon>
        <taxon>Pseudonocardiales</taxon>
        <taxon>Pseudonocardiaceae</taxon>
        <taxon>Amycolatopsis</taxon>
    </lineage>
</organism>
<dbReference type="AlphaFoldDB" id="A0A1H5RHZ5"/>
<dbReference type="Proteomes" id="UP000198878">
    <property type="component" value="Unassembled WGS sequence"/>
</dbReference>
<keyword evidence="2" id="KW-1185">Reference proteome</keyword>
<dbReference type="EMBL" id="FNUJ01000012">
    <property type="protein sequence ID" value="SEF37111.1"/>
    <property type="molecule type" value="Genomic_DNA"/>
</dbReference>
<dbReference type="STRING" id="218821.SAMN05421837_112224"/>